<accession>A0A840BPC0</accession>
<sequence>MAWICGTVAPWALAGGMLVSFTASAGQDLSSGISAAPLAPILAPRLANLVPSSASLGEALMRGPAVGAGNLFDIAALDLSDPQPDDAPLEAPPRDEMKAAPPGFPEVDRNLKGDPPVALRPSLSRLGRSEREGRAAMLSRMLLSRDERLLPATILMPGALDIPSPDEMAAFEPWSSESDTMTERSFAPRSPAVAASAGTGITVVDGATPAVARAESLASATPAPADATPMQIAGAPVSYAAVRVGDGLSVIEKNDERPQYADLIDPERMSGEQRCLAEAIYFEARSESEAGQAAVAQVVLNRVRSGLYPSTVCGVVYQNRHRYKACQFSFACEGRSLRITEAAPWRRAVRVAREVTEGTTYLADVGGATHYHADYVRPYWAKRLKKKDVIGRHVFYQLRPGQR</sequence>
<name>A0A840BPC0_9HYPH</name>
<evidence type="ECO:0000313" key="4">
    <source>
        <dbReference type="Proteomes" id="UP000577362"/>
    </source>
</evidence>
<dbReference type="Pfam" id="PF07486">
    <property type="entry name" value="Hydrolase_2"/>
    <property type="match status" value="1"/>
</dbReference>
<keyword evidence="4" id="KW-1185">Reference proteome</keyword>
<dbReference type="InterPro" id="IPR011105">
    <property type="entry name" value="Cell_wall_hydrolase_SleB"/>
</dbReference>
<proteinExistence type="predicted"/>
<reference evidence="3 4" key="1">
    <citation type="submission" date="2020-08" db="EMBL/GenBank/DDBJ databases">
        <title>Genomic Encyclopedia of Type Strains, Phase IV (KMG-IV): sequencing the most valuable type-strain genomes for metagenomic binning, comparative biology and taxonomic classification.</title>
        <authorList>
            <person name="Goeker M."/>
        </authorList>
    </citation>
    <scope>NUCLEOTIDE SEQUENCE [LARGE SCALE GENOMIC DNA]</scope>
    <source>
        <strain evidence="3 4">DSM 103737</strain>
    </source>
</reference>
<dbReference type="GO" id="GO:0016787">
    <property type="term" value="F:hydrolase activity"/>
    <property type="evidence" value="ECO:0007669"/>
    <property type="project" value="UniProtKB-KW"/>
</dbReference>
<dbReference type="Gene3D" id="1.10.10.2520">
    <property type="entry name" value="Cell wall hydrolase SleB, domain 1"/>
    <property type="match status" value="1"/>
</dbReference>
<dbReference type="RefSeq" id="WP_183315524.1">
    <property type="nucleotide sequence ID" value="NZ_JACIEN010000001.1"/>
</dbReference>
<feature type="domain" description="Cell wall hydrolase SleB" evidence="2">
    <location>
        <begin position="286"/>
        <end position="396"/>
    </location>
</feature>
<dbReference type="AlphaFoldDB" id="A0A840BPC0"/>
<dbReference type="InterPro" id="IPR042047">
    <property type="entry name" value="SleB_dom1"/>
</dbReference>
<evidence type="ECO:0000256" key="1">
    <source>
        <dbReference type="SAM" id="SignalP"/>
    </source>
</evidence>
<feature type="chain" id="PRO_5032628406" evidence="1">
    <location>
        <begin position="26"/>
        <end position="403"/>
    </location>
</feature>
<comment type="caution">
    <text evidence="3">The sequence shown here is derived from an EMBL/GenBank/DDBJ whole genome shotgun (WGS) entry which is preliminary data.</text>
</comment>
<organism evidence="3 4">
    <name type="scientific">Chelatococcus caeni</name>
    <dbReference type="NCBI Taxonomy" id="1348468"/>
    <lineage>
        <taxon>Bacteria</taxon>
        <taxon>Pseudomonadati</taxon>
        <taxon>Pseudomonadota</taxon>
        <taxon>Alphaproteobacteria</taxon>
        <taxon>Hyphomicrobiales</taxon>
        <taxon>Chelatococcaceae</taxon>
        <taxon>Chelatococcus</taxon>
    </lineage>
</organism>
<dbReference type="EMBL" id="JACIEN010000001">
    <property type="protein sequence ID" value="MBB4015321.1"/>
    <property type="molecule type" value="Genomic_DNA"/>
</dbReference>
<evidence type="ECO:0000259" key="2">
    <source>
        <dbReference type="Pfam" id="PF07486"/>
    </source>
</evidence>
<feature type="signal peptide" evidence="1">
    <location>
        <begin position="1"/>
        <end position="25"/>
    </location>
</feature>
<dbReference type="Proteomes" id="UP000577362">
    <property type="component" value="Unassembled WGS sequence"/>
</dbReference>
<protein>
    <submittedName>
        <fullName evidence="3">Spore germination cell wall hydrolase CwlJ-like protein</fullName>
    </submittedName>
</protein>
<gene>
    <name evidence="3" type="ORF">GGR16_000327</name>
</gene>
<keyword evidence="1" id="KW-0732">Signal</keyword>
<evidence type="ECO:0000313" key="3">
    <source>
        <dbReference type="EMBL" id="MBB4015321.1"/>
    </source>
</evidence>
<keyword evidence="3" id="KW-0378">Hydrolase</keyword>